<dbReference type="GO" id="GO:0046983">
    <property type="term" value="F:protein dimerization activity"/>
    <property type="evidence" value="ECO:0007669"/>
    <property type="project" value="InterPro"/>
</dbReference>
<evidence type="ECO:0000256" key="2">
    <source>
        <dbReference type="ARBA" id="ARBA00023015"/>
    </source>
</evidence>
<dbReference type="HOGENOM" id="CLU_126658_2_0_1"/>
<organism evidence="8 9">
    <name type="scientific">Komagataella phaffii (strain GS115 / ATCC 20864)</name>
    <name type="common">Yeast</name>
    <name type="synonym">Pichia pastoris</name>
    <dbReference type="NCBI Taxonomy" id="644223"/>
    <lineage>
        <taxon>Eukaryota</taxon>
        <taxon>Fungi</taxon>
        <taxon>Dikarya</taxon>
        <taxon>Ascomycota</taxon>
        <taxon>Saccharomycotina</taxon>
        <taxon>Pichiomycetes</taxon>
        <taxon>Pichiales</taxon>
        <taxon>Pichiaceae</taxon>
        <taxon>Komagataella</taxon>
    </lineage>
</organism>
<dbReference type="EMBL" id="FN392320">
    <property type="protein sequence ID" value="CAY69803.1"/>
    <property type="molecule type" value="Genomic_DNA"/>
</dbReference>
<dbReference type="KEGG" id="ppa:PAS_chr2-2_0123"/>
<dbReference type="GO" id="GO:0000978">
    <property type="term" value="F:RNA polymerase II cis-regulatory region sequence-specific DNA binding"/>
    <property type="evidence" value="ECO:0007669"/>
    <property type="project" value="TreeGrafter"/>
</dbReference>
<protein>
    <recommendedName>
        <fullName evidence="7">BHLH domain-containing protein</fullName>
    </recommendedName>
</protein>
<feature type="region of interest" description="Disordered" evidence="6">
    <location>
        <begin position="1"/>
        <end position="34"/>
    </location>
</feature>
<accession>C4R2S9</accession>
<evidence type="ECO:0000313" key="9">
    <source>
        <dbReference type="Proteomes" id="UP000000314"/>
    </source>
</evidence>
<keyword evidence="4" id="KW-0804">Transcription</keyword>
<sequence>MSSDKDRKPSLPAQLSDEQKKINHIQSEQRRREQIRSTYDKLVDIVPDLTTKENRSELSILTKTSSYIRKLREENERLLDETKKQGIDPEAVINEINFKYDEKNATAKREEMK</sequence>
<gene>
    <name evidence="8" type="ordered locus">PAS_chr2-2_0123</name>
</gene>
<evidence type="ECO:0000259" key="7">
    <source>
        <dbReference type="PROSITE" id="PS50888"/>
    </source>
</evidence>
<comment type="subcellular location">
    <subcellularLocation>
        <location evidence="1">Nucleus</location>
    </subcellularLocation>
</comment>
<dbReference type="RefSeq" id="XP_002492083.1">
    <property type="nucleotide sequence ID" value="XM_002492038.1"/>
</dbReference>
<dbReference type="AlphaFoldDB" id="C4R2S9"/>
<dbReference type="Proteomes" id="UP000000314">
    <property type="component" value="Chromosome 2"/>
</dbReference>
<keyword evidence="2" id="KW-0805">Transcription regulation</keyword>
<evidence type="ECO:0000256" key="1">
    <source>
        <dbReference type="ARBA" id="ARBA00004123"/>
    </source>
</evidence>
<dbReference type="GeneID" id="8198701"/>
<proteinExistence type="predicted"/>
<evidence type="ECO:0000256" key="5">
    <source>
        <dbReference type="ARBA" id="ARBA00023242"/>
    </source>
</evidence>
<keyword evidence="9" id="KW-1185">Reference proteome</keyword>
<dbReference type="OMA" id="VDYMRDQ"/>
<reference evidence="8 9" key="1">
    <citation type="journal article" date="2009" name="Nat. Biotechnol.">
        <title>Genome sequence of the recombinant protein production host Pichia pastoris.</title>
        <authorList>
            <person name="De Schutter K."/>
            <person name="Lin Y.C."/>
            <person name="Tiels P."/>
            <person name="Van Hecke A."/>
            <person name="Glinka S."/>
            <person name="Weber-Lehmann J."/>
            <person name="Rouze P."/>
            <person name="Van de Peer Y."/>
            <person name="Callewaert N."/>
        </authorList>
    </citation>
    <scope>NUCLEOTIDE SEQUENCE [LARGE SCALE GENOMIC DNA]</scope>
    <source>
        <strain evidence="9">GS115 / ATCC 20864</strain>
    </source>
</reference>
<dbReference type="GO" id="GO:0000981">
    <property type="term" value="F:DNA-binding transcription factor activity, RNA polymerase II-specific"/>
    <property type="evidence" value="ECO:0007669"/>
    <property type="project" value="TreeGrafter"/>
</dbReference>
<feature type="domain" description="BHLH" evidence="7">
    <location>
        <begin position="19"/>
        <end position="71"/>
    </location>
</feature>
<dbReference type="InParanoid" id="C4R2S9"/>
<dbReference type="SMART" id="SM00353">
    <property type="entry name" value="HLH"/>
    <property type="match status" value="1"/>
</dbReference>
<dbReference type="SUPFAM" id="SSF47459">
    <property type="entry name" value="HLH, helix-loop-helix DNA-binding domain"/>
    <property type="match status" value="1"/>
</dbReference>
<dbReference type="OrthoDB" id="5778525at2759"/>
<dbReference type="Gene3D" id="4.10.280.10">
    <property type="entry name" value="Helix-loop-helix DNA-binding domain"/>
    <property type="match status" value="1"/>
</dbReference>
<keyword evidence="3" id="KW-0238">DNA-binding</keyword>
<dbReference type="InterPro" id="IPR057072">
    <property type="entry name" value="bHLH_INO4"/>
</dbReference>
<keyword evidence="5" id="KW-0539">Nucleus</keyword>
<evidence type="ECO:0000256" key="4">
    <source>
        <dbReference type="ARBA" id="ARBA00023163"/>
    </source>
</evidence>
<evidence type="ECO:0000256" key="3">
    <source>
        <dbReference type="ARBA" id="ARBA00023125"/>
    </source>
</evidence>
<dbReference type="InterPro" id="IPR052207">
    <property type="entry name" value="Max-like/E-box_TFs"/>
</dbReference>
<dbReference type="PROSITE" id="PS50888">
    <property type="entry name" value="BHLH"/>
    <property type="match status" value="1"/>
</dbReference>
<dbReference type="Pfam" id="PF23181">
    <property type="entry name" value="bHLH_INO4"/>
    <property type="match status" value="1"/>
</dbReference>
<dbReference type="InterPro" id="IPR011598">
    <property type="entry name" value="bHLH_dom"/>
</dbReference>
<feature type="compositionally biased region" description="Basic and acidic residues" evidence="6">
    <location>
        <begin position="17"/>
        <end position="34"/>
    </location>
</feature>
<evidence type="ECO:0000256" key="6">
    <source>
        <dbReference type="SAM" id="MobiDB-lite"/>
    </source>
</evidence>
<dbReference type="eggNOG" id="KOG3582">
    <property type="taxonomic scope" value="Eukaryota"/>
</dbReference>
<dbReference type="PANTHER" id="PTHR15741">
    <property type="entry name" value="BASIC HELIX-LOOP-HELIX ZIP TRANSCRIPTION FACTOR"/>
    <property type="match status" value="1"/>
</dbReference>
<dbReference type="InterPro" id="IPR036638">
    <property type="entry name" value="HLH_DNA-bd_sf"/>
</dbReference>
<dbReference type="GO" id="GO:0005634">
    <property type="term" value="C:nucleus"/>
    <property type="evidence" value="ECO:0007669"/>
    <property type="project" value="UniProtKB-SubCell"/>
</dbReference>
<evidence type="ECO:0000313" key="8">
    <source>
        <dbReference type="EMBL" id="CAY69803.1"/>
    </source>
</evidence>
<name>C4R2S9_KOMPG</name>
<dbReference type="STRING" id="644223.C4R2S9"/>
<dbReference type="PANTHER" id="PTHR15741:SF27">
    <property type="entry name" value="TRANSCRIPTION FACTOR AP-4"/>
    <property type="match status" value="1"/>
</dbReference>